<dbReference type="Proteomes" id="UP000481861">
    <property type="component" value="Unassembled WGS sequence"/>
</dbReference>
<dbReference type="EMBL" id="JAADJZ010000025">
    <property type="protein sequence ID" value="KAF2866965.1"/>
    <property type="molecule type" value="Genomic_DNA"/>
</dbReference>
<keyword evidence="4" id="KW-1185">Reference proteome</keyword>
<evidence type="ECO:0000313" key="3">
    <source>
        <dbReference type="EMBL" id="KAF2866965.1"/>
    </source>
</evidence>
<evidence type="ECO:0000256" key="1">
    <source>
        <dbReference type="SAM" id="MobiDB-lite"/>
    </source>
</evidence>
<feature type="transmembrane region" description="Helical" evidence="2">
    <location>
        <begin position="137"/>
        <end position="159"/>
    </location>
</feature>
<gene>
    <name evidence="3" type="ORF">BDV95DRAFT_648059</name>
</gene>
<organism evidence="3 4">
    <name type="scientific">Massariosphaeria phaeospora</name>
    <dbReference type="NCBI Taxonomy" id="100035"/>
    <lineage>
        <taxon>Eukaryota</taxon>
        <taxon>Fungi</taxon>
        <taxon>Dikarya</taxon>
        <taxon>Ascomycota</taxon>
        <taxon>Pezizomycotina</taxon>
        <taxon>Dothideomycetes</taxon>
        <taxon>Pleosporomycetidae</taxon>
        <taxon>Pleosporales</taxon>
        <taxon>Pleosporales incertae sedis</taxon>
        <taxon>Massariosphaeria</taxon>
    </lineage>
</organism>
<dbReference type="OrthoDB" id="630895at2759"/>
<protein>
    <submittedName>
        <fullName evidence="3">Uncharacterized protein</fullName>
    </submittedName>
</protein>
<feature type="transmembrane region" description="Helical" evidence="2">
    <location>
        <begin position="25"/>
        <end position="45"/>
    </location>
</feature>
<keyword evidence="2" id="KW-0812">Transmembrane</keyword>
<feature type="non-terminal residue" evidence="3">
    <location>
        <position position="1"/>
    </location>
</feature>
<sequence>VIGAFSWTTIEEAHWLTHGLWHSSLVLSILGILLSASQVTVLHILGPIPMQTPPSTANPSRPQTSQASRTFHRYQPLLLSKGSSAWMPRRKMVFTWQAPMMFTAYSVCAFLVGLTVLVCTPLMRLEEDGWGDGCSIAVMYLTVSVVAGTSFVFCSFWVYHYVDLDFDAQEDGGRGVGGGEGGFLRFGREGGSPTEAAVVPGPASRGSVDAGGVERKS</sequence>
<feature type="transmembrane region" description="Helical" evidence="2">
    <location>
        <begin position="93"/>
        <end position="117"/>
    </location>
</feature>
<feature type="region of interest" description="Disordered" evidence="1">
    <location>
        <begin position="190"/>
        <end position="217"/>
    </location>
</feature>
<keyword evidence="2" id="KW-1133">Transmembrane helix</keyword>
<evidence type="ECO:0000256" key="2">
    <source>
        <dbReference type="SAM" id="Phobius"/>
    </source>
</evidence>
<keyword evidence="2" id="KW-0472">Membrane</keyword>
<evidence type="ECO:0000313" key="4">
    <source>
        <dbReference type="Proteomes" id="UP000481861"/>
    </source>
</evidence>
<proteinExistence type="predicted"/>
<comment type="caution">
    <text evidence="3">The sequence shown here is derived from an EMBL/GenBank/DDBJ whole genome shotgun (WGS) entry which is preliminary data.</text>
</comment>
<name>A0A7C8MH46_9PLEO</name>
<dbReference type="AlphaFoldDB" id="A0A7C8MH46"/>
<reference evidence="3 4" key="1">
    <citation type="submission" date="2020-01" db="EMBL/GenBank/DDBJ databases">
        <authorList>
            <consortium name="DOE Joint Genome Institute"/>
            <person name="Haridas S."/>
            <person name="Albert R."/>
            <person name="Binder M."/>
            <person name="Bloem J."/>
            <person name="Labutti K."/>
            <person name="Salamov A."/>
            <person name="Andreopoulos B."/>
            <person name="Baker S.E."/>
            <person name="Barry K."/>
            <person name="Bills G."/>
            <person name="Bluhm B.H."/>
            <person name="Cannon C."/>
            <person name="Castanera R."/>
            <person name="Culley D.E."/>
            <person name="Daum C."/>
            <person name="Ezra D."/>
            <person name="Gonzalez J.B."/>
            <person name="Henrissat B."/>
            <person name="Kuo A."/>
            <person name="Liang C."/>
            <person name="Lipzen A."/>
            <person name="Lutzoni F."/>
            <person name="Magnuson J."/>
            <person name="Mondo S."/>
            <person name="Nolan M."/>
            <person name="Ohm R."/>
            <person name="Pangilinan J."/>
            <person name="Park H.-J.H."/>
            <person name="Ramirez L."/>
            <person name="Alfaro M."/>
            <person name="Sun H."/>
            <person name="Tritt A."/>
            <person name="Yoshinaga Y."/>
            <person name="Zwiers L.-H.L."/>
            <person name="Turgeon B.G."/>
            <person name="Goodwin S.B."/>
            <person name="Spatafora J.W."/>
            <person name="Crous P.W."/>
            <person name="Grigoriev I.V."/>
        </authorList>
    </citation>
    <scope>NUCLEOTIDE SEQUENCE [LARGE SCALE GENOMIC DNA]</scope>
    <source>
        <strain evidence="3 4">CBS 611.86</strain>
    </source>
</reference>
<accession>A0A7C8MH46</accession>